<dbReference type="InterPro" id="IPR037185">
    <property type="entry name" value="EmrE-like"/>
</dbReference>
<feature type="region of interest" description="Disordered" evidence="6">
    <location>
        <begin position="276"/>
        <end position="304"/>
    </location>
</feature>
<feature type="transmembrane region" description="Helical" evidence="7">
    <location>
        <begin position="200"/>
        <end position="219"/>
    </location>
</feature>
<comment type="caution">
    <text evidence="9">The sequence shown here is derived from an EMBL/GenBank/DDBJ whole genome shotgun (WGS) entry which is preliminary data.</text>
</comment>
<evidence type="ECO:0000259" key="8">
    <source>
        <dbReference type="Pfam" id="PF00892"/>
    </source>
</evidence>
<evidence type="ECO:0000313" key="9">
    <source>
        <dbReference type="EMBL" id="OAX53054.1"/>
    </source>
</evidence>
<evidence type="ECO:0000256" key="3">
    <source>
        <dbReference type="ARBA" id="ARBA00022692"/>
    </source>
</evidence>
<evidence type="ECO:0000256" key="1">
    <source>
        <dbReference type="ARBA" id="ARBA00004141"/>
    </source>
</evidence>
<dbReference type="SUPFAM" id="SSF103481">
    <property type="entry name" value="Multidrug resistance efflux transporter EmrE"/>
    <property type="match status" value="1"/>
</dbReference>
<evidence type="ECO:0000256" key="6">
    <source>
        <dbReference type="SAM" id="MobiDB-lite"/>
    </source>
</evidence>
<feature type="transmembrane region" description="Helical" evidence="7">
    <location>
        <begin position="167"/>
        <end position="188"/>
    </location>
</feature>
<feature type="domain" description="EamA" evidence="8">
    <location>
        <begin position="2"/>
        <end position="130"/>
    </location>
</feature>
<feature type="transmembrane region" description="Helical" evidence="7">
    <location>
        <begin position="20"/>
        <end position="41"/>
    </location>
</feature>
<feature type="transmembrane region" description="Helical" evidence="7">
    <location>
        <begin position="119"/>
        <end position="147"/>
    </location>
</feature>
<sequence length="304" mass="31604">MTWSSGFVGASLADQTAVGVWGLLAWRYLVTAAVLLVVSMVTSSTRRAVVDVGRGDLLRQVALSLLSHVVFLGGVFLAAHHGLDAGLSALVCALQPLLVTAVGRLVFSDSVSIRQWAGLGVALAGVTLSVGGISAAGVASVGLVVASLLGLSTAALLERVWQPAMPVMLSLTIQVCVAAGFFMLCALADGSFRVPVSGRLVLALIWLVLLSGLGGYATFTWCLRHVGATATSTLLYLTAPSRCCGPGPCSVSGLPPSNGRGCLSCWAEWPAPPHALKGQRQNRHEPAHTTRPCTREATTLRMRP</sequence>
<name>A0A657ITH0_9MICC</name>
<evidence type="ECO:0000313" key="10">
    <source>
        <dbReference type="Proteomes" id="UP000092021"/>
    </source>
</evidence>
<dbReference type="Proteomes" id="UP000092021">
    <property type="component" value="Unassembled WGS sequence"/>
</dbReference>
<evidence type="ECO:0000256" key="4">
    <source>
        <dbReference type="ARBA" id="ARBA00022989"/>
    </source>
</evidence>
<dbReference type="EMBL" id="LWGZ01001096">
    <property type="protein sequence ID" value="OAX53054.1"/>
    <property type="molecule type" value="Genomic_DNA"/>
</dbReference>
<feature type="transmembrane region" description="Helical" evidence="7">
    <location>
        <begin position="61"/>
        <end position="79"/>
    </location>
</feature>
<feature type="transmembrane region" description="Helical" evidence="7">
    <location>
        <begin position="85"/>
        <end position="107"/>
    </location>
</feature>
<dbReference type="PANTHER" id="PTHR32322:SF2">
    <property type="entry name" value="EAMA DOMAIN-CONTAINING PROTEIN"/>
    <property type="match status" value="1"/>
</dbReference>
<dbReference type="InterPro" id="IPR050638">
    <property type="entry name" value="AA-Vitamin_Transporters"/>
</dbReference>
<evidence type="ECO:0000256" key="2">
    <source>
        <dbReference type="ARBA" id="ARBA00007362"/>
    </source>
</evidence>
<dbReference type="AlphaFoldDB" id="A0A657ITH0"/>
<keyword evidence="3 7" id="KW-0812">Transmembrane</keyword>
<dbReference type="Pfam" id="PF00892">
    <property type="entry name" value="EamA"/>
    <property type="match status" value="1"/>
</dbReference>
<dbReference type="GO" id="GO:0016020">
    <property type="term" value="C:membrane"/>
    <property type="evidence" value="ECO:0007669"/>
    <property type="project" value="UniProtKB-SubCell"/>
</dbReference>
<dbReference type="InterPro" id="IPR000620">
    <property type="entry name" value="EamA_dom"/>
</dbReference>
<evidence type="ECO:0000256" key="5">
    <source>
        <dbReference type="ARBA" id="ARBA00023136"/>
    </source>
</evidence>
<gene>
    <name evidence="9" type="ORF">A5N15_12200</name>
</gene>
<comment type="subcellular location">
    <subcellularLocation>
        <location evidence="1">Membrane</location>
        <topology evidence="1">Multi-pass membrane protein</topology>
    </subcellularLocation>
</comment>
<keyword evidence="5 7" id="KW-0472">Membrane</keyword>
<keyword evidence="4 7" id="KW-1133">Transmembrane helix</keyword>
<dbReference type="PANTHER" id="PTHR32322">
    <property type="entry name" value="INNER MEMBRANE TRANSPORTER"/>
    <property type="match status" value="1"/>
</dbReference>
<comment type="similarity">
    <text evidence="2">Belongs to the EamA transporter family.</text>
</comment>
<reference evidence="9 10" key="1">
    <citation type="submission" date="2016-04" db="EMBL/GenBank/DDBJ databases">
        <title>Identification of putative biosynthetic pathways for the production of bioactive secondary metabolites by the marine actinomycete Kocuria kristinae RUTW2-3.</title>
        <authorList>
            <person name="Waterworth S.C."/>
            <person name="Walmsley T.A."/>
            <person name="Matongo T."/>
            <person name="Davies-Coleman M.T."/>
            <person name="Dorrington R.A."/>
        </authorList>
    </citation>
    <scope>NUCLEOTIDE SEQUENCE [LARGE SCALE GENOMIC DNA]</scope>
    <source>
        <strain evidence="9 10">RUTW4-5</strain>
    </source>
</reference>
<protein>
    <recommendedName>
        <fullName evidence="8">EamA domain-containing protein</fullName>
    </recommendedName>
</protein>
<organism evidence="9 10">
    <name type="scientific">Rothia kristinae</name>
    <dbReference type="NCBI Taxonomy" id="37923"/>
    <lineage>
        <taxon>Bacteria</taxon>
        <taxon>Bacillati</taxon>
        <taxon>Actinomycetota</taxon>
        <taxon>Actinomycetes</taxon>
        <taxon>Micrococcales</taxon>
        <taxon>Micrococcaceae</taxon>
        <taxon>Rothia</taxon>
    </lineage>
</organism>
<evidence type="ECO:0000256" key="7">
    <source>
        <dbReference type="SAM" id="Phobius"/>
    </source>
</evidence>
<accession>A0A657ITH0</accession>
<proteinExistence type="inferred from homology"/>